<name>G0P0U1_CAEBE</name>
<evidence type="ECO:0000256" key="2">
    <source>
        <dbReference type="SAM" id="SignalP"/>
    </source>
</evidence>
<feature type="signal peptide" evidence="2">
    <location>
        <begin position="1"/>
        <end position="20"/>
    </location>
</feature>
<protein>
    <submittedName>
        <fullName evidence="3">Uncharacterized protein</fullName>
    </submittedName>
</protein>
<sequence>MKLILLCFVIFCFQVQDVSASCKQEMPNATVVASTSTTEGVTTPSTSTEPASTITSTTTVPTTTEAATTTTTIVTTSTQPTTTVPTTTVPTTTETTSTVPSTSTETSTVTTSTVPTTTTVTTTEPTTTVTTTTEAPTTVTTTTEPTTTTESTTESTSTSTETTTTTEPSTSTITSTASESTTQQQRAAARALGTPVPCNRHSSLICSFPERVLRCPDGFPDNCTMNCGCIDVAVDNERIQEIEPTFLEREPGTYVRPTLAWSECKRVSNVLCEPGSKAYGLIVWEENGKMELDSGWNSSAFLSEYSCNNTVWSNAWQKNFNRYLYFTCKSQ</sequence>
<feature type="chain" id="PRO_5003406206" evidence="2">
    <location>
        <begin position="21"/>
        <end position="331"/>
    </location>
</feature>
<keyword evidence="2" id="KW-0732">Signal</keyword>
<proteinExistence type="predicted"/>
<dbReference type="Proteomes" id="UP000008068">
    <property type="component" value="Unassembled WGS sequence"/>
</dbReference>
<dbReference type="AlphaFoldDB" id="G0P0U1"/>
<dbReference type="eggNOG" id="ENOG502TKAX">
    <property type="taxonomic scope" value="Eukaryota"/>
</dbReference>
<evidence type="ECO:0000313" key="3">
    <source>
        <dbReference type="EMBL" id="EGT41869.1"/>
    </source>
</evidence>
<evidence type="ECO:0000313" key="4">
    <source>
        <dbReference type="Proteomes" id="UP000008068"/>
    </source>
</evidence>
<dbReference type="InParanoid" id="G0P0U1"/>
<organism evidence="4">
    <name type="scientific">Caenorhabditis brenneri</name>
    <name type="common">Nematode worm</name>
    <dbReference type="NCBI Taxonomy" id="135651"/>
    <lineage>
        <taxon>Eukaryota</taxon>
        <taxon>Metazoa</taxon>
        <taxon>Ecdysozoa</taxon>
        <taxon>Nematoda</taxon>
        <taxon>Chromadorea</taxon>
        <taxon>Rhabditida</taxon>
        <taxon>Rhabditina</taxon>
        <taxon>Rhabditomorpha</taxon>
        <taxon>Rhabditoidea</taxon>
        <taxon>Rhabditidae</taxon>
        <taxon>Peloderinae</taxon>
        <taxon>Caenorhabditis</taxon>
    </lineage>
</organism>
<feature type="compositionally biased region" description="Low complexity" evidence="1">
    <location>
        <begin position="38"/>
        <end position="182"/>
    </location>
</feature>
<keyword evidence="4" id="KW-1185">Reference proteome</keyword>
<gene>
    <name evidence="3" type="ORF">CAEBREN_24993</name>
</gene>
<dbReference type="EMBL" id="GL380004">
    <property type="protein sequence ID" value="EGT41869.1"/>
    <property type="molecule type" value="Genomic_DNA"/>
</dbReference>
<reference evidence="4" key="1">
    <citation type="submission" date="2011-07" db="EMBL/GenBank/DDBJ databases">
        <authorList>
            <consortium name="Caenorhabditis brenneri Sequencing and Analysis Consortium"/>
            <person name="Wilson R.K."/>
        </authorList>
    </citation>
    <scope>NUCLEOTIDE SEQUENCE [LARGE SCALE GENOMIC DNA]</scope>
    <source>
        <strain evidence="4">PB2801</strain>
    </source>
</reference>
<feature type="region of interest" description="Disordered" evidence="1">
    <location>
        <begin position="38"/>
        <end position="185"/>
    </location>
</feature>
<evidence type="ECO:0000256" key="1">
    <source>
        <dbReference type="SAM" id="MobiDB-lite"/>
    </source>
</evidence>
<dbReference type="STRING" id="135651.G0P0U1"/>
<accession>G0P0U1</accession>
<dbReference type="HOGENOM" id="CLU_776656_0_0_1"/>